<keyword evidence="5 11" id="KW-0812">Transmembrane</keyword>
<organism evidence="13 14">
    <name type="scientific">Candidatus Gallacutalibacter pullicola</name>
    <dbReference type="NCBI Taxonomy" id="2840830"/>
    <lineage>
        <taxon>Bacteria</taxon>
        <taxon>Bacillati</taxon>
        <taxon>Bacillota</taxon>
        <taxon>Clostridia</taxon>
        <taxon>Eubacteriales</taxon>
        <taxon>Candidatus Gallacutalibacter</taxon>
    </lineage>
</organism>
<evidence type="ECO:0000313" key="14">
    <source>
        <dbReference type="Proteomes" id="UP000886785"/>
    </source>
</evidence>
<evidence type="ECO:0000256" key="3">
    <source>
        <dbReference type="ARBA" id="ARBA00007931"/>
    </source>
</evidence>
<name>A0A9D1DRI9_9FIRM</name>
<dbReference type="PANTHER" id="PTHR42837">
    <property type="entry name" value="REGULATOR OF SIGMA-E PROTEASE RSEP"/>
    <property type="match status" value="1"/>
</dbReference>
<evidence type="ECO:0000256" key="4">
    <source>
        <dbReference type="ARBA" id="ARBA00022670"/>
    </source>
</evidence>
<dbReference type="AlphaFoldDB" id="A0A9D1DRI9"/>
<feature type="transmembrane region" description="Helical" evidence="11">
    <location>
        <begin position="93"/>
        <end position="115"/>
    </location>
</feature>
<dbReference type="EMBL" id="DVHF01000099">
    <property type="protein sequence ID" value="HIR57708.1"/>
    <property type="molecule type" value="Genomic_DNA"/>
</dbReference>
<dbReference type="InterPro" id="IPR036034">
    <property type="entry name" value="PDZ_sf"/>
</dbReference>
<feature type="transmembrane region" description="Helical" evidence="11">
    <location>
        <begin position="325"/>
        <end position="344"/>
    </location>
</feature>
<sequence length="358" mass="38565">MLINAALIIIAVLLFGLIIFVHEFGHFFTAKLSGIRVNEFAIGMGPTLLKFRRKETQYSLRLFPIGGYCAMEGEDEESDDAGAFNNKPVWKRIIVVCAGAVMNILIGIVLMMVLLGQQDQFATTRIAGFTENSALQSAGLQAGDSFYKIDGYRIYTDRDLSFALSLADPASADIEVVRDGQVVSFPDAAFHTVENEDGTQSLQLDFYVQGVPKNIGNFIVKSCADTVSVVRMVWVSLAGLVTGRFGFNDMAGPVGTATAISQAASIGLQQSFGAAVNNILMMMLIITVNLGIVNLLPLPALDGGRLVFLIIEGIRRKPINPKYEGFVHAAGFAVLIGLMLVITYSDILRLITGKGLGG</sequence>
<feature type="transmembrane region" description="Helical" evidence="11">
    <location>
        <begin position="279"/>
        <end position="298"/>
    </location>
</feature>
<dbReference type="GO" id="GO:0016020">
    <property type="term" value="C:membrane"/>
    <property type="evidence" value="ECO:0007669"/>
    <property type="project" value="UniProtKB-SubCell"/>
</dbReference>
<keyword evidence="9" id="KW-0482">Metalloprotease</keyword>
<keyword evidence="8 11" id="KW-1133">Transmembrane helix</keyword>
<evidence type="ECO:0000256" key="11">
    <source>
        <dbReference type="SAM" id="Phobius"/>
    </source>
</evidence>
<evidence type="ECO:0000256" key="7">
    <source>
        <dbReference type="ARBA" id="ARBA00022833"/>
    </source>
</evidence>
<keyword evidence="4 13" id="KW-0645">Protease</keyword>
<evidence type="ECO:0000256" key="6">
    <source>
        <dbReference type="ARBA" id="ARBA00022801"/>
    </source>
</evidence>
<keyword evidence="6" id="KW-0378">Hydrolase</keyword>
<feature type="transmembrane region" description="Helical" evidence="11">
    <location>
        <begin position="7"/>
        <end position="28"/>
    </location>
</feature>
<proteinExistence type="inferred from homology"/>
<feature type="domain" description="Peptidase M50" evidence="12">
    <location>
        <begin position="11"/>
        <end position="337"/>
    </location>
</feature>
<dbReference type="InterPro" id="IPR008915">
    <property type="entry name" value="Peptidase_M50"/>
</dbReference>
<accession>A0A9D1DRI9</accession>
<comment type="similarity">
    <text evidence="3">Belongs to the peptidase M50B family.</text>
</comment>
<gene>
    <name evidence="13" type="ORF">IAA54_08560</name>
</gene>
<reference evidence="13" key="1">
    <citation type="submission" date="2020-10" db="EMBL/GenBank/DDBJ databases">
        <authorList>
            <person name="Gilroy R."/>
        </authorList>
    </citation>
    <scope>NUCLEOTIDE SEQUENCE</scope>
    <source>
        <strain evidence="13">ChiSjej1B19-7085</strain>
    </source>
</reference>
<evidence type="ECO:0000256" key="9">
    <source>
        <dbReference type="ARBA" id="ARBA00023049"/>
    </source>
</evidence>
<evidence type="ECO:0000259" key="12">
    <source>
        <dbReference type="Pfam" id="PF02163"/>
    </source>
</evidence>
<reference evidence="13" key="2">
    <citation type="journal article" date="2021" name="PeerJ">
        <title>Extensive microbial diversity within the chicken gut microbiome revealed by metagenomics and culture.</title>
        <authorList>
            <person name="Gilroy R."/>
            <person name="Ravi A."/>
            <person name="Getino M."/>
            <person name="Pursley I."/>
            <person name="Horton D.L."/>
            <person name="Alikhan N.F."/>
            <person name="Baker D."/>
            <person name="Gharbi K."/>
            <person name="Hall N."/>
            <person name="Watson M."/>
            <person name="Adriaenssens E.M."/>
            <person name="Foster-Nyarko E."/>
            <person name="Jarju S."/>
            <person name="Secka A."/>
            <person name="Antonio M."/>
            <person name="Oren A."/>
            <person name="Chaudhuri R.R."/>
            <person name="La Ragione R."/>
            <person name="Hildebrand F."/>
            <person name="Pallen M.J."/>
        </authorList>
    </citation>
    <scope>NUCLEOTIDE SEQUENCE</scope>
    <source>
        <strain evidence="13">ChiSjej1B19-7085</strain>
    </source>
</reference>
<keyword evidence="10 11" id="KW-0472">Membrane</keyword>
<comment type="caution">
    <text evidence="13">The sequence shown here is derived from an EMBL/GenBank/DDBJ whole genome shotgun (WGS) entry which is preliminary data.</text>
</comment>
<evidence type="ECO:0000256" key="10">
    <source>
        <dbReference type="ARBA" id="ARBA00023136"/>
    </source>
</evidence>
<dbReference type="Gene3D" id="2.30.42.10">
    <property type="match status" value="1"/>
</dbReference>
<dbReference type="GO" id="GO:0004222">
    <property type="term" value="F:metalloendopeptidase activity"/>
    <property type="evidence" value="ECO:0007669"/>
    <property type="project" value="InterPro"/>
</dbReference>
<evidence type="ECO:0000256" key="2">
    <source>
        <dbReference type="ARBA" id="ARBA00004141"/>
    </source>
</evidence>
<dbReference type="Proteomes" id="UP000886785">
    <property type="component" value="Unassembled WGS sequence"/>
</dbReference>
<evidence type="ECO:0000313" key="13">
    <source>
        <dbReference type="EMBL" id="HIR57708.1"/>
    </source>
</evidence>
<evidence type="ECO:0000256" key="8">
    <source>
        <dbReference type="ARBA" id="ARBA00022989"/>
    </source>
</evidence>
<dbReference type="CDD" id="cd06163">
    <property type="entry name" value="S2P-M50_PDZ_RseP-like"/>
    <property type="match status" value="1"/>
</dbReference>
<dbReference type="PANTHER" id="PTHR42837:SF2">
    <property type="entry name" value="MEMBRANE METALLOPROTEASE ARASP2, CHLOROPLASTIC-RELATED"/>
    <property type="match status" value="1"/>
</dbReference>
<keyword evidence="7" id="KW-0862">Zinc</keyword>
<evidence type="ECO:0000256" key="1">
    <source>
        <dbReference type="ARBA" id="ARBA00001947"/>
    </source>
</evidence>
<comment type="cofactor">
    <cofactor evidence="1">
        <name>Zn(2+)</name>
        <dbReference type="ChEBI" id="CHEBI:29105"/>
    </cofactor>
</comment>
<comment type="subcellular location">
    <subcellularLocation>
        <location evidence="2">Membrane</location>
        <topology evidence="2">Multi-pass membrane protein</topology>
    </subcellularLocation>
</comment>
<protein>
    <submittedName>
        <fullName evidence="13">Site-2 protease family protein</fullName>
    </submittedName>
</protein>
<dbReference type="GO" id="GO:0006508">
    <property type="term" value="P:proteolysis"/>
    <property type="evidence" value="ECO:0007669"/>
    <property type="project" value="UniProtKB-KW"/>
</dbReference>
<dbReference type="SUPFAM" id="SSF50156">
    <property type="entry name" value="PDZ domain-like"/>
    <property type="match status" value="1"/>
</dbReference>
<evidence type="ECO:0000256" key="5">
    <source>
        <dbReference type="ARBA" id="ARBA00022692"/>
    </source>
</evidence>
<dbReference type="Pfam" id="PF02163">
    <property type="entry name" value="Peptidase_M50"/>
    <property type="match status" value="1"/>
</dbReference>
<dbReference type="InterPro" id="IPR004387">
    <property type="entry name" value="Pept_M50_Zn"/>
</dbReference>